<dbReference type="AlphaFoldDB" id="A0A9D8PU77"/>
<proteinExistence type="predicted"/>
<comment type="caution">
    <text evidence="1">The sequence shown here is derived from an EMBL/GenBank/DDBJ whole genome shotgun (WGS) entry which is preliminary data.</text>
</comment>
<evidence type="ECO:0000313" key="1">
    <source>
        <dbReference type="EMBL" id="MBN8798685.1"/>
    </source>
</evidence>
<name>A0A9D8PU77_9GAMM</name>
<dbReference type="Proteomes" id="UP000664815">
    <property type="component" value="Unassembled WGS sequence"/>
</dbReference>
<sequence length="107" mass="11736">MPDVAWAVIEPRKTTKNPVFPLMITLAAAKGLSTTFRGQSRHSHQGLAPIFRDLFKLYPQVAVSSQILRFQGNSGVWRACENADPVGPLFSWTWPLPAQEGTLAACA</sequence>
<reference evidence="1" key="1">
    <citation type="submission" date="2021-02" db="EMBL/GenBank/DDBJ databases">
        <title>Thiocyanate and organic carbon inputs drive convergent selection for specific autotrophic Afipia and Thiobacillus strains within complex microbiomes.</title>
        <authorList>
            <person name="Huddy R.J."/>
            <person name="Sachdeva R."/>
            <person name="Kadzinga F."/>
            <person name="Kantor R.S."/>
            <person name="Harrison S.T.L."/>
            <person name="Banfield J.F."/>
        </authorList>
    </citation>
    <scope>NUCLEOTIDE SEQUENCE</scope>
    <source>
        <strain evidence="1">SCN18_10_11_15_R1_P_69_7</strain>
    </source>
</reference>
<evidence type="ECO:0000313" key="2">
    <source>
        <dbReference type="Proteomes" id="UP000664815"/>
    </source>
</evidence>
<gene>
    <name evidence="1" type="ORF">J0H45_04910</name>
</gene>
<organism evidence="1 2">
    <name type="scientific">Stenotrophomonas nitritireducens</name>
    <dbReference type="NCBI Taxonomy" id="83617"/>
    <lineage>
        <taxon>Bacteria</taxon>
        <taxon>Pseudomonadati</taxon>
        <taxon>Pseudomonadota</taxon>
        <taxon>Gammaproteobacteria</taxon>
        <taxon>Lysobacterales</taxon>
        <taxon>Lysobacteraceae</taxon>
        <taxon>Stenotrophomonas</taxon>
    </lineage>
</organism>
<protein>
    <submittedName>
        <fullName evidence="1">Uncharacterized protein</fullName>
    </submittedName>
</protein>
<dbReference type="EMBL" id="JAFKMG010000439">
    <property type="protein sequence ID" value="MBN8798685.1"/>
    <property type="molecule type" value="Genomic_DNA"/>
</dbReference>
<feature type="non-terminal residue" evidence="1">
    <location>
        <position position="107"/>
    </location>
</feature>
<accession>A0A9D8PU77</accession>